<dbReference type="InterPro" id="IPR045689">
    <property type="entry name" value="Slr4"/>
</dbReference>
<name>A0A7Z7EU02_9GAMM</name>
<dbReference type="CDD" id="cd22554">
    <property type="entry name" value="Slr4-like"/>
    <property type="match status" value="1"/>
</dbReference>
<dbReference type="RefSeq" id="WP_169930382.1">
    <property type="nucleotide sequence ID" value="NZ_PIPR01000001.1"/>
</dbReference>
<protein>
    <submittedName>
        <fullName evidence="2">Uncharacterized protein</fullName>
    </submittedName>
</protein>
<dbReference type="Proteomes" id="UP000287766">
    <property type="component" value="Unassembled WGS sequence"/>
</dbReference>
<dbReference type="EMBL" id="PIPR01000001">
    <property type="protein sequence ID" value="RUO41646.1"/>
    <property type="molecule type" value="Genomic_DNA"/>
</dbReference>
<sequence>MSCKIQSLVGTALVGTGISLAHAADIETQTVPLKVSSEYFQVAPAGKITTNDMIVTLGAEYAEDDVMIFSFSGTDSLDISSLPTFLTLAADGVNSKKGMTVGLLAQERINGRTIIYYRVTNITGGESDTTTGITLNFGAIDFEALRSQQGIDVIYTARSNAGFPLDNFTTDQNSQVLIEATDQFIATVTQPLDQEVDFENDRQTFLGGVTSDVLEFRIESDPTLDIGVDVDGVTYELFGDFSWVKDTSPNIANIQPMAGVFTLTDLSGTANCTNVAVAADRLRFSCDTLDTLTLAIETAAQGSDVVIPTSEFTVAADVDYSVVGGTFNVTEMTPFDAGAWTLNASQTFIPFMPYSREGNNQYSQIIYATNTGDQSSEVSVDVYTPDGQRVTLSNDDLMGLTATTGITKLTGSILEAIRARGLLLGGDEVKHFALNVVVNDLNDNVQIFSSFNDSARDRGFVQNDSMVVNRNKY</sequence>
<reference evidence="3" key="1">
    <citation type="journal article" date="2018" name="Front. Microbiol.">
        <title>Genome-Based Analysis Reveals the Taxonomy and Diversity of the Family Idiomarinaceae.</title>
        <authorList>
            <person name="Liu Y."/>
            <person name="Lai Q."/>
            <person name="Shao Z."/>
        </authorList>
    </citation>
    <scope>NUCLEOTIDE SEQUENCE [LARGE SCALE GENOMIC DNA]</scope>
    <source>
        <strain evidence="3">KYW314</strain>
    </source>
</reference>
<accession>A0A7Z7EU02</accession>
<keyword evidence="3" id="KW-1185">Reference proteome</keyword>
<feature type="signal peptide" evidence="1">
    <location>
        <begin position="1"/>
        <end position="23"/>
    </location>
</feature>
<feature type="chain" id="PRO_5030581206" evidence="1">
    <location>
        <begin position="24"/>
        <end position="473"/>
    </location>
</feature>
<proteinExistence type="predicted"/>
<evidence type="ECO:0000313" key="2">
    <source>
        <dbReference type="EMBL" id="RUO41646.1"/>
    </source>
</evidence>
<comment type="caution">
    <text evidence="2">The sequence shown here is derived from an EMBL/GenBank/DDBJ whole genome shotgun (WGS) entry which is preliminary data.</text>
</comment>
<organism evidence="2 3">
    <name type="scientific">Pseudidiomarina aestuarii</name>
    <dbReference type="NCBI Taxonomy" id="624146"/>
    <lineage>
        <taxon>Bacteria</taxon>
        <taxon>Pseudomonadati</taxon>
        <taxon>Pseudomonadota</taxon>
        <taxon>Gammaproteobacteria</taxon>
        <taxon>Alteromonadales</taxon>
        <taxon>Idiomarinaceae</taxon>
        <taxon>Pseudidiomarina</taxon>
    </lineage>
</organism>
<evidence type="ECO:0000313" key="3">
    <source>
        <dbReference type="Proteomes" id="UP000287766"/>
    </source>
</evidence>
<keyword evidence="1" id="KW-0732">Signal</keyword>
<evidence type="ECO:0000256" key="1">
    <source>
        <dbReference type="SAM" id="SignalP"/>
    </source>
</evidence>
<dbReference type="Pfam" id="PF19526">
    <property type="entry name" value="Slr4"/>
    <property type="match status" value="1"/>
</dbReference>
<dbReference type="AlphaFoldDB" id="A0A7Z7EU02"/>
<gene>
    <name evidence="2" type="ORF">CWE22_05680</name>
</gene>